<keyword evidence="2" id="KW-1133">Transmembrane helix</keyword>
<evidence type="ECO:0000313" key="5">
    <source>
        <dbReference type="Proteomes" id="UP000014760"/>
    </source>
</evidence>
<feature type="region of interest" description="Disordered" evidence="1">
    <location>
        <begin position="359"/>
        <end position="382"/>
    </location>
</feature>
<keyword evidence="2" id="KW-0812">Transmembrane</keyword>
<name>R7UYV3_CAPTE</name>
<dbReference type="EnsemblMetazoa" id="CapteT193872">
    <property type="protein sequence ID" value="CapteP193872"/>
    <property type="gene ID" value="CapteG193872"/>
</dbReference>
<keyword evidence="2" id="KW-0472">Membrane</keyword>
<dbReference type="Proteomes" id="UP000014760">
    <property type="component" value="Unassembled WGS sequence"/>
</dbReference>
<proteinExistence type="predicted"/>
<dbReference type="OrthoDB" id="7323539at2759"/>
<feature type="transmembrane region" description="Helical" evidence="2">
    <location>
        <begin position="6"/>
        <end position="23"/>
    </location>
</feature>
<gene>
    <name evidence="3" type="ORF">CAPTEDRAFT_193872</name>
</gene>
<feature type="compositionally biased region" description="Polar residues" evidence="1">
    <location>
        <begin position="218"/>
        <end position="228"/>
    </location>
</feature>
<feature type="region of interest" description="Disordered" evidence="1">
    <location>
        <begin position="185"/>
        <end position="235"/>
    </location>
</feature>
<reference evidence="3 5" key="2">
    <citation type="journal article" date="2013" name="Nature">
        <title>Insights into bilaterian evolution from three spiralian genomes.</title>
        <authorList>
            <person name="Simakov O."/>
            <person name="Marletaz F."/>
            <person name="Cho S.J."/>
            <person name="Edsinger-Gonzales E."/>
            <person name="Havlak P."/>
            <person name="Hellsten U."/>
            <person name="Kuo D.H."/>
            <person name="Larsson T."/>
            <person name="Lv J."/>
            <person name="Arendt D."/>
            <person name="Savage R."/>
            <person name="Osoegawa K."/>
            <person name="de Jong P."/>
            <person name="Grimwood J."/>
            <person name="Chapman J.A."/>
            <person name="Shapiro H."/>
            <person name="Aerts A."/>
            <person name="Otillar R.P."/>
            <person name="Terry A.Y."/>
            <person name="Boore J.L."/>
            <person name="Grigoriev I.V."/>
            <person name="Lindberg D.R."/>
            <person name="Seaver E.C."/>
            <person name="Weisblat D.A."/>
            <person name="Putnam N.H."/>
            <person name="Rokhsar D.S."/>
        </authorList>
    </citation>
    <scope>NUCLEOTIDE SEQUENCE</scope>
    <source>
        <strain evidence="3 5">I ESC-2004</strain>
    </source>
</reference>
<keyword evidence="5" id="KW-1185">Reference proteome</keyword>
<evidence type="ECO:0000256" key="2">
    <source>
        <dbReference type="SAM" id="Phobius"/>
    </source>
</evidence>
<dbReference type="HOGENOM" id="CLU_559278_0_0_1"/>
<protein>
    <submittedName>
        <fullName evidence="3 4">Uncharacterized protein</fullName>
    </submittedName>
</protein>
<evidence type="ECO:0000313" key="4">
    <source>
        <dbReference type="EnsemblMetazoa" id="CapteP193872"/>
    </source>
</evidence>
<reference evidence="5" key="1">
    <citation type="submission" date="2012-12" db="EMBL/GenBank/DDBJ databases">
        <authorList>
            <person name="Hellsten U."/>
            <person name="Grimwood J."/>
            <person name="Chapman J.A."/>
            <person name="Shapiro H."/>
            <person name="Aerts A."/>
            <person name="Otillar R.P."/>
            <person name="Terry A.Y."/>
            <person name="Boore J.L."/>
            <person name="Simakov O."/>
            <person name="Marletaz F."/>
            <person name="Cho S.-J."/>
            <person name="Edsinger-Gonzales E."/>
            <person name="Havlak P."/>
            <person name="Kuo D.-H."/>
            <person name="Larsson T."/>
            <person name="Lv J."/>
            <person name="Arendt D."/>
            <person name="Savage R."/>
            <person name="Osoegawa K."/>
            <person name="de Jong P."/>
            <person name="Lindberg D.R."/>
            <person name="Seaver E.C."/>
            <person name="Weisblat D.A."/>
            <person name="Putnam N.H."/>
            <person name="Grigoriev I.V."/>
            <person name="Rokhsar D.S."/>
        </authorList>
    </citation>
    <scope>NUCLEOTIDE SEQUENCE</scope>
    <source>
        <strain evidence="5">I ESC-2004</strain>
    </source>
</reference>
<sequence length="488" mass="54776">MQTKLVQSILGLVYFLCMHFYVARIYSEHRSCSCIYVIVSTSGRHSILGALDPSEEGVGISELSLLAISAIKLSEIVRLSAADSQIASMAANPVVFLQGVRREVDLVQPPADIQTARPFADDITSWVGMLVNSHPEEMCTKFYALDLRRVPPCPPEEINMFFVVARITALEKSLEASLNANASWPLPGDAPHGSRPQTANQFRSLPRESETAPKTMVRTDTQGATANHTDPDPSWTKVIKKRTQKVEVRKKVRSAVKALPVVTGVGTDANLKGSTPVNHIFVNRVDYECTEETKRRFLEKKGVKIINIHKTSKEHANSASFRITVPKHQVESTLKADFWPCGIMCREWIRYIPKGRKPDAANVDAEDEEETDADDYVDNSGRKDASEEHWYLDTDISKIAQYIDNVEDVGVSGMEDSQLITGRPYGGFDKYYDDIVRAMRSSAEVTIPVCKKRGKAGWSTHVKQFQEDAIFWNRIWVENGRPNNWFIK</sequence>
<evidence type="ECO:0000256" key="1">
    <source>
        <dbReference type="SAM" id="MobiDB-lite"/>
    </source>
</evidence>
<dbReference type="AlphaFoldDB" id="R7UYV3"/>
<reference evidence="4" key="3">
    <citation type="submission" date="2015-06" db="UniProtKB">
        <authorList>
            <consortium name="EnsemblMetazoa"/>
        </authorList>
    </citation>
    <scope>IDENTIFICATION</scope>
</reference>
<organism evidence="3">
    <name type="scientific">Capitella teleta</name>
    <name type="common">Polychaete worm</name>
    <dbReference type="NCBI Taxonomy" id="283909"/>
    <lineage>
        <taxon>Eukaryota</taxon>
        <taxon>Metazoa</taxon>
        <taxon>Spiralia</taxon>
        <taxon>Lophotrochozoa</taxon>
        <taxon>Annelida</taxon>
        <taxon>Polychaeta</taxon>
        <taxon>Sedentaria</taxon>
        <taxon>Scolecida</taxon>
        <taxon>Capitellidae</taxon>
        <taxon>Capitella</taxon>
    </lineage>
</organism>
<accession>R7UYV3</accession>
<dbReference type="EMBL" id="AMQN01000865">
    <property type="status" value="NOT_ANNOTATED_CDS"/>
    <property type="molecule type" value="Genomic_DNA"/>
</dbReference>
<evidence type="ECO:0000313" key="3">
    <source>
        <dbReference type="EMBL" id="ELU11467.1"/>
    </source>
</evidence>
<dbReference type="EMBL" id="KB296703">
    <property type="protein sequence ID" value="ELU11467.1"/>
    <property type="molecule type" value="Genomic_DNA"/>
</dbReference>
<feature type="compositionally biased region" description="Acidic residues" evidence="1">
    <location>
        <begin position="364"/>
        <end position="377"/>
    </location>
</feature>